<dbReference type="Pfam" id="PF02687">
    <property type="entry name" value="FtsX"/>
    <property type="match status" value="1"/>
</dbReference>
<feature type="transmembrane region" description="Helical" evidence="7">
    <location>
        <begin position="348"/>
        <end position="370"/>
    </location>
</feature>
<evidence type="ECO:0000313" key="10">
    <source>
        <dbReference type="Proteomes" id="UP000177130"/>
    </source>
</evidence>
<evidence type="ECO:0000256" key="3">
    <source>
        <dbReference type="ARBA" id="ARBA00022475"/>
    </source>
</evidence>
<feature type="domain" description="ABC3 transporter permease C-terminal" evidence="8">
    <location>
        <begin position="305"/>
        <end position="424"/>
    </location>
</feature>
<dbReference type="EMBL" id="MHRK01000032">
    <property type="protein sequence ID" value="OHA23505.1"/>
    <property type="molecule type" value="Genomic_DNA"/>
</dbReference>
<feature type="transmembrane region" description="Helical" evidence="7">
    <location>
        <begin position="390"/>
        <end position="415"/>
    </location>
</feature>
<organism evidence="9 10">
    <name type="scientific">Candidatus Taylorbacteria bacterium RIFCSPHIGHO2_02_FULL_43_32b</name>
    <dbReference type="NCBI Taxonomy" id="1802306"/>
    <lineage>
        <taxon>Bacteria</taxon>
        <taxon>Candidatus Tayloriibacteriota</taxon>
    </lineage>
</organism>
<evidence type="ECO:0000256" key="2">
    <source>
        <dbReference type="ARBA" id="ARBA00005236"/>
    </source>
</evidence>
<feature type="transmembrane region" description="Helical" evidence="7">
    <location>
        <begin position="305"/>
        <end position="327"/>
    </location>
</feature>
<comment type="similarity">
    <text evidence="2">Belongs to the ABC-4 integral membrane protein family. LolC/E subfamily.</text>
</comment>
<evidence type="ECO:0000313" key="9">
    <source>
        <dbReference type="EMBL" id="OHA23505.1"/>
    </source>
</evidence>
<evidence type="ECO:0000256" key="7">
    <source>
        <dbReference type="SAM" id="Phobius"/>
    </source>
</evidence>
<protein>
    <recommendedName>
        <fullName evidence="8">ABC3 transporter permease C-terminal domain-containing protein</fullName>
    </recommendedName>
</protein>
<dbReference type="Proteomes" id="UP000177130">
    <property type="component" value="Unassembled WGS sequence"/>
</dbReference>
<evidence type="ECO:0000256" key="6">
    <source>
        <dbReference type="ARBA" id="ARBA00023136"/>
    </source>
</evidence>
<keyword evidence="6 7" id="KW-0472">Membrane</keyword>
<accession>A0A1G2MHX6</accession>
<gene>
    <name evidence="9" type="ORF">A3C72_00475</name>
</gene>
<proteinExistence type="inferred from homology"/>
<dbReference type="InterPro" id="IPR051447">
    <property type="entry name" value="Lipoprotein-release_system"/>
</dbReference>
<evidence type="ECO:0000256" key="1">
    <source>
        <dbReference type="ARBA" id="ARBA00004651"/>
    </source>
</evidence>
<keyword evidence="3" id="KW-1003">Cell membrane</keyword>
<evidence type="ECO:0000256" key="5">
    <source>
        <dbReference type="ARBA" id="ARBA00022989"/>
    </source>
</evidence>
<comment type="caution">
    <text evidence="9">The sequence shown here is derived from an EMBL/GenBank/DDBJ whole genome shotgun (WGS) entry which is preliminary data.</text>
</comment>
<sequence>MKQIAALKREFMNAIRTGWFLALRQIRRGGKGTTILIIFIMVLTFLNLVVVSGLLLGLITGSFEQFRESYSGEVIITSAPLRDYIENTSALISYLENHPKVTAISPRHSVGVSILGTLNDLPGKNERQNKISTRLVGIDPDKEEVLTGFSRFIIKGEPLVAGEEGYIVMGYNFLRKYSSFADANIPGLDLLADVDVGSRVKVTLSTKDGGIVSKDFIVKGIAKSKIDEVSTRMFINDSELKRMLPVNKEQYQEIAIKTDPDFAPDLVHELEEFHKPYAARIQTSGAAIPSFLRDIETTMAVLGNALSSIALVVASITIFIVVFINAVTKRKFIGIMKGIGISPLAIEISYILQAFFYGISGSIIGLILTFGVLKPYFDAYPINFPFSDGILVATASGAGIRVLILLVVTLIAGYVPAKLIVRRNTLDAILGR</sequence>
<dbReference type="STRING" id="1802306.A3C72_00475"/>
<comment type="subcellular location">
    <subcellularLocation>
        <location evidence="1">Cell membrane</location>
        <topology evidence="1">Multi-pass membrane protein</topology>
    </subcellularLocation>
</comment>
<dbReference type="GO" id="GO:0044874">
    <property type="term" value="P:lipoprotein localization to outer membrane"/>
    <property type="evidence" value="ECO:0007669"/>
    <property type="project" value="TreeGrafter"/>
</dbReference>
<evidence type="ECO:0000256" key="4">
    <source>
        <dbReference type="ARBA" id="ARBA00022692"/>
    </source>
</evidence>
<keyword evidence="4 7" id="KW-0812">Transmembrane</keyword>
<dbReference type="AlphaFoldDB" id="A0A1G2MHX6"/>
<feature type="transmembrane region" description="Helical" evidence="7">
    <location>
        <begin position="34"/>
        <end position="59"/>
    </location>
</feature>
<dbReference type="GO" id="GO:0098797">
    <property type="term" value="C:plasma membrane protein complex"/>
    <property type="evidence" value="ECO:0007669"/>
    <property type="project" value="TreeGrafter"/>
</dbReference>
<reference evidence="9 10" key="1">
    <citation type="journal article" date="2016" name="Nat. Commun.">
        <title>Thousands of microbial genomes shed light on interconnected biogeochemical processes in an aquifer system.</title>
        <authorList>
            <person name="Anantharaman K."/>
            <person name="Brown C.T."/>
            <person name="Hug L.A."/>
            <person name="Sharon I."/>
            <person name="Castelle C.J."/>
            <person name="Probst A.J."/>
            <person name="Thomas B.C."/>
            <person name="Singh A."/>
            <person name="Wilkins M.J."/>
            <person name="Karaoz U."/>
            <person name="Brodie E.L."/>
            <person name="Williams K.H."/>
            <person name="Hubbard S.S."/>
            <person name="Banfield J.F."/>
        </authorList>
    </citation>
    <scope>NUCLEOTIDE SEQUENCE [LARGE SCALE GENOMIC DNA]</scope>
</reference>
<keyword evidence="5 7" id="KW-1133">Transmembrane helix</keyword>
<evidence type="ECO:0000259" key="8">
    <source>
        <dbReference type="Pfam" id="PF02687"/>
    </source>
</evidence>
<dbReference type="InterPro" id="IPR003838">
    <property type="entry name" value="ABC3_permease_C"/>
</dbReference>
<dbReference type="PANTHER" id="PTHR30489:SF0">
    <property type="entry name" value="LIPOPROTEIN-RELEASING SYSTEM TRANSMEMBRANE PROTEIN LOLE"/>
    <property type="match status" value="1"/>
</dbReference>
<name>A0A1G2MHX6_9BACT</name>
<dbReference type="PANTHER" id="PTHR30489">
    <property type="entry name" value="LIPOPROTEIN-RELEASING SYSTEM TRANSMEMBRANE PROTEIN LOLE"/>
    <property type="match status" value="1"/>
</dbReference>